<keyword evidence="2" id="KW-1185">Reference proteome</keyword>
<evidence type="ECO:0000313" key="3">
    <source>
        <dbReference type="WBParaSite" id="L893_g32545.t1"/>
    </source>
</evidence>
<evidence type="ECO:0000313" key="2">
    <source>
        <dbReference type="Proteomes" id="UP000095287"/>
    </source>
</evidence>
<dbReference type="Proteomes" id="UP000095287">
    <property type="component" value="Unplaced"/>
</dbReference>
<organism evidence="2 3">
    <name type="scientific">Steinernema glaseri</name>
    <dbReference type="NCBI Taxonomy" id="37863"/>
    <lineage>
        <taxon>Eukaryota</taxon>
        <taxon>Metazoa</taxon>
        <taxon>Ecdysozoa</taxon>
        <taxon>Nematoda</taxon>
        <taxon>Chromadorea</taxon>
        <taxon>Rhabditida</taxon>
        <taxon>Tylenchina</taxon>
        <taxon>Panagrolaimomorpha</taxon>
        <taxon>Strongyloidoidea</taxon>
        <taxon>Steinernematidae</taxon>
        <taxon>Steinernema</taxon>
    </lineage>
</organism>
<dbReference type="WBParaSite" id="L893_g32545.t1">
    <property type="protein sequence ID" value="L893_g32545.t1"/>
    <property type="gene ID" value="L893_g32545"/>
</dbReference>
<feature type="region of interest" description="Disordered" evidence="1">
    <location>
        <begin position="1"/>
        <end position="80"/>
    </location>
</feature>
<protein>
    <submittedName>
        <fullName evidence="3">Uncharacterized protein</fullName>
    </submittedName>
</protein>
<feature type="compositionally biased region" description="Basic and acidic residues" evidence="1">
    <location>
        <begin position="61"/>
        <end position="71"/>
    </location>
</feature>
<evidence type="ECO:0000256" key="1">
    <source>
        <dbReference type="SAM" id="MobiDB-lite"/>
    </source>
</evidence>
<proteinExistence type="predicted"/>
<accession>A0A1I8A4N3</accession>
<dbReference type="AlphaFoldDB" id="A0A1I8A4N3"/>
<sequence>MDSGARANLKRRSLEADPAEGLGLERRCSRASKRGASRSERKHARSLSVDREPSTIDDSQVDLRDPRRIPKEAPPPVTTRVHDRFVAAAVPAVRTAAITTRSRQKSSLKP</sequence>
<name>A0A1I8A4N3_9BILA</name>
<reference evidence="3" key="1">
    <citation type="submission" date="2016-11" db="UniProtKB">
        <authorList>
            <consortium name="WormBaseParasite"/>
        </authorList>
    </citation>
    <scope>IDENTIFICATION</scope>
</reference>
<feature type="compositionally biased region" description="Basic residues" evidence="1">
    <location>
        <begin position="29"/>
        <end position="45"/>
    </location>
</feature>